<organism evidence="1 2">
    <name type="scientific">Oldenlandia corymbosa var. corymbosa</name>
    <dbReference type="NCBI Taxonomy" id="529605"/>
    <lineage>
        <taxon>Eukaryota</taxon>
        <taxon>Viridiplantae</taxon>
        <taxon>Streptophyta</taxon>
        <taxon>Embryophyta</taxon>
        <taxon>Tracheophyta</taxon>
        <taxon>Spermatophyta</taxon>
        <taxon>Magnoliopsida</taxon>
        <taxon>eudicotyledons</taxon>
        <taxon>Gunneridae</taxon>
        <taxon>Pentapetalae</taxon>
        <taxon>asterids</taxon>
        <taxon>lamiids</taxon>
        <taxon>Gentianales</taxon>
        <taxon>Rubiaceae</taxon>
        <taxon>Rubioideae</taxon>
        <taxon>Spermacoceae</taxon>
        <taxon>Hedyotis-Oldenlandia complex</taxon>
        <taxon>Oldenlandia</taxon>
    </lineage>
</organism>
<dbReference type="AlphaFoldDB" id="A0AAV1D2Z4"/>
<accession>A0AAV1D2Z4</accession>
<keyword evidence="2" id="KW-1185">Reference proteome</keyword>
<name>A0AAV1D2Z4_OLDCO</name>
<proteinExistence type="predicted"/>
<protein>
    <submittedName>
        <fullName evidence="1">OLC1v1000303C1</fullName>
    </submittedName>
</protein>
<evidence type="ECO:0000313" key="2">
    <source>
        <dbReference type="Proteomes" id="UP001161247"/>
    </source>
</evidence>
<evidence type="ECO:0000313" key="1">
    <source>
        <dbReference type="EMBL" id="CAI9102095.1"/>
    </source>
</evidence>
<reference evidence="1" key="1">
    <citation type="submission" date="2023-03" db="EMBL/GenBank/DDBJ databases">
        <authorList>
            <person name="Julca I."/>
        </authorList>
    </citation>
    <scope>NUCLEOTIDE SEQUENCE</scope>
</reference>
<dbReference type="EMBL" id="OX459121">
    <property type="protein sequence ID" value="CAI9102095.1"/>
    <property type="molecule type" value="Genomic_DNA"/>
</dbReference>
<dbReference type="Proteomes" id="UP001161247">
    <property type="component" value="Chromosome 4"/>
</dbReference>
<sequence length="114" mass="12708">MQTAGQCQNNCLASNNTINCQAPEDDFTEVFAPNCGNIRLHGWLSSSMSHAFRSILTSPCSRPKIAFPGVMVKQRVRLFLMILVKESSSRKRDATVEPVQIRAAKEIGRMKLLL</sequence>
<gene>
    <name evidence="1" type="ORF">OLC1_LOCUS11516</name>
</gene>